<evidence type="ECO:0000313" key="3">
    <source>
        <dbReference type="Proteomes" id="UP000031433"/>
    </source>
</evidence>
<evidence type="ECO:0000256" key="1">
    <source>
        <dbReference type="SAM" id="MobiDB-lite"/>
    </source>
</evidence>
<dbReference type="EMBL" id="JXBL01000001">
    <property type="protein sequence ID" value="KIE43479.1"/>
    <property type="molecule type" value="Genomic_DNA"/>
</dbReference>
<proteinExistence type="predicted"/>
<sequence length="66" mass="6998">MDEDPLCRSQVMQASEDRGETGTGGYDGSRNQGSAVEYADCRELPFAVMGNARKGLDSGESRGPPS</sequence>
<name>A0A0C1TRT1_9BACT</name>
<gene>
    <name evidence="2" type="ORF">SE37_12985</name>
</gene>
<accession>A0A0C1TRT1</accession>
<dbReference type="AlphaFoldDB" id="A0A0C1TRT1"/>
<organism evidence="2 3">
    <name type="scientific">Geobacter soli</name>
    <dbReference type="NCBI Taxonomy" id="1510391"/>
    <lineage>
        <taxon>Bacteria</taxon>
        <taxon>Pseudomonadati</taxon>
        <taxon>Thermodesulfobacteriota</taxon>
        <taxon>Desulfuromonadia</taxon>
        <taxon>Geobacterales</taxon>
        <taxon>Geobacteraceae</taxon>
        <taxon>Geobacter</taxon>
    </lineage>
</organism>
<feature type="region of interest" description="Disordered" evidence="1">
    <location>
        <begin position="1"/>
        <end position="34"/>
    </location>
</feature>
<dbReference type="Proteomes" id="UP000031433">
    <property type="component" value="Unassembled WGS sequence"/>
</dbReference>
<reference evidence="2 3" key="1">
    <citation type="submission" date="2015-01" db="EMBL/GenBank/DDBJ databases">
        <title>Genome sequence of the anaerobic bacterium Geobacter soli GSS01, a dissimilatory Fe(III) reducer from soil.</title>
        <authorList>
            <person name="Yang G."/>
            <person name="Zhou S."/>
        </authorList>
    </citation>
    <scope>NUCLEOTIDE SEQUENCE [LARGE SCALE GENOMIC DNA]</scope>
    <source>
        <strain evidence="2 3">GSS01</strain>
    </source>
</reference>
<comment type="caution">
    <text evidence="2">The sequence shown here is derived from an EMBL/GenBank/DDBJ whole genome shotgun (WGS) entry which is preliminary data.</text>
</comment>
<protein>
    <submittedName>
        <fullName evidence="2">Uncharacterized protein</fullName>
    </submittedName>
</protein>
<evidence type="ECO:0000313" key="2">
    <source>
        <dbReference type="EMBL" id="KIE43479.1"/>
    </source>
</evidence>
<keyword evidence="3" id="KW-1185">Reference proteome</keyword>